<dbReference type="EMBL" id="CP001899">
    <property type="protein sequence ID" value="ADC64921.1"/>
    <property type="molecule type" value="Genomic_DNA"/>
</dbReference>
<keyword evidence="3" id="KW-1185">Reference proteome</keyword>
<accession>D3RWQ8</accession>
<keyword evidence="1" id="KW-0472">Membrane</keyword>
<protein>
    <submittedName>
        <fullName evidence="2">Uncharacterized protein</fullName>
    </submittedName>
</protein>
<dbReference type="HOGENOM" id="CLU_2645709_0_0_2"/>
<sequence>MRHLPTLWGLIFGVYVLMSSVLLSYSYGGLPDLGVTMKVLGYGAILCLAIAASLSFVVAEIERSKVPSSIKRTRES</sequence>
<evidence type="ECO:0000313" key="3">
    <source>
        <dbReference type="Proteomes" id="UP000002613"/>
    </source>
</evidence>
<dbReference type="KEGG" id="fpl:Ferp_0751"/>
<keyword evidence="1" id="KW-0812">Transmembrane</keyword>
<feature type="transmembrane region" description="Helical" evidence="1">
    <location>
        <begin position="39"/>
        <end position="59"/>
    </location>
</feature>
<reference evidence="3" key="1">
    <citation type="submission" date="2010-02" db="EMBL/GenBank/DDBJ databases">
        <title>Complete sequence of Ferroglobus placidus DSM 10642.</title>
        <authorList>
            <consortium name="US DOE Joint Genome Institute"/>
            <person name="Lucas S."/>
            <person name="Copeland A."/>
            <person name="Lapidus A."/>
            <person name="Cheng J.-F."/>
            <person name="Bruce D."/>
            <person name="Goodwin L."/>
            <person name="Pitluck S."/>
            <person name="Saunders E."/>
            <person name="Brettin T."/>
            <person name="Detter J.C."/>
            <person name="Han C."/>
            <person name="Tapia R."/>
            <person name="Larimer F."/>
            <person name="Land M."/>
            <person name="Hauser L."/>
            <person name="Kyrpides N."/>
            <person name="Ivanova N."/>
            <person name="Holmes D."/>
            <person name="Lovley D."/>
            <person name="Kyrpides N."/>
            <person name="Anderson I.J."/>
            <person name="Woyke T."/>
        </authorList>
    </citation>
    <scope>NUCLEOTIDE SEQUENCE [LARGE SCALE GENOMIC DNA]</scope>
    <source>
        <strain evidence="3">DSM 10642 / AEDII12DO</strain>
    </source>
</reference>
<evidence type="ECO:0000313" key="2">
    <source>
        <dbReference type="EMBL" id="ADC64921.1"/>
    </source>
</evidence>
<name>D3RWQ8_FERPA</name>
<reference evidence="2 3" key="2">
    <citation type="journal article" date="2011" name="Stand. Genomic Sci.">
        <title>Complete genome sequence of Ferroglobus placidus AEDII12DO.</title>
        <authorList>
            <person name="Anderson I."/>
            <person name="Risso C."/>
            <person name="Holmes D."/>
            <person name="Lucas S."/>
            <person name="Copeland A."/>
            <person name="Lapidus A."/>
            <person name="Cheng J.F."/>
            <person name="Bruce D."/>
            <person name="Goodwin L."/>
            <person name="Pitluck S."/>
            <person name="Saunders E."/>
            <person name="Brettin T."/>
            <person name="Detter J.C."/>
            <person name="Han C."/>
            <person name="Tapia R."/>
            <person name="Larimer F."/>
            <person name="Land M."/>
            <person name="Hauser L."/>
            <person name="Woyke T."/>
            <person name="Lovley D."/>
            <person name="Kyrpides N."/>
            <person name="Ivanova N."/>
        </authorList>
    </citation>
    <scope>NUCLEOTIDE SEQUENCE [LARGE SCALE GENOMIC DNA]</scope>
    <source>
        <strain evidence="3">DSM 10642 / AEDII12DO</strain>
    </source>
</reference>
<evidence type="ECO:0000256" key="1">
    <source>
        <dbReference type="SAM" id="Phobius"/>
    </source>
</evidence>
<proteinExistence type="predicted"/>
<organism evidence="2 3">
    <name type="scientific">Ferroglobus placidus (strain DSM 10642 / AEDII12DO)</name>
    <dbReference type="NCBI Taxonomy" id="589924"/>
    <lineage>
        <taxon>Archaea</taxon>
        <taxon>Methanobacteriati</taxon>
        <taxon>Methanobacteriota</taxon>
        <taxon>Archaeoglobi</taxon>
        <taxon>Archaeoglobales</taxon>
        <taxon>Archaeoglobaceae</taxon>
        <taxon>Ferroglobus</taxon>
    </lineage>
</organism>
<gene>
    <name evidence="2" type="ordered locus">Ferp_0751</name>
</gene>
<feature type="transmembrane region" description="Helical" evidence="1">
    <location>
        <begin position="7"/>
        <end position="27"/>
    </location>
</feature>
<dbReference type="PaxDb" id="589924-Ferp_0751"/>
<dbReference type="Proteomes" id="UP000002613">
    <property type="component" value="Chromosome"/>
</dbReference>
<keyword evidence="1" id="KW-1133">Transmembrane helix</keyword>
<dbReference type="AlphaFoldDB" id="D3RWQ8"/>